<feature type="domain" description="C-type lectin" evidence="4">
    <location>
        <begin position="110"/>
        <end position="228"/>
    </location>
</feature>
<dbReference type="InParanoid" id="A0A286Y3R3"/>
<dbReference type="InterPro" id="IPR016186">
    <property type="entry name" value="C-type_lectin-like/link_sf"/>
</dbReference>
<dbReference type="InterPro" id="IPR033989">
    <property type="entry name" value="CD209-like_CTLD"/>
</dbReference>
<evidence type="ECO:0000313" key="6">
    <source>
        <dbReference type="Proteomes" id="UP000005447"/>
    </source>
</evidence>
<feature type="transmembrane region" description="Helical" evidence="3">
    <location>
        <begin position="41"/>
        <end position="63"/>
    </location>
</feature>
<evidence type="ECO:0000259" key="4">
    <source>
        <dbReference type="PROSITE" id="PS50041"/>
    </source>
</evidence>
<evidence type="ECO:0000256" key="2">
    <source>
        <dbReference type="ARBA" id="ARBA00023157"/>
    </source>
</evidence>
<dbReference type="InterPro" id="IPR001304">
    <property type="entry name" value="C-type_lectin-like"/>
</dbReference>
<dbReference type="Proteomes" id="UP000005447">
    <property type="component" value="Unassembled WGS sequence"/>
</dbReference>
<keyword evidence="6" id="KW-1185">Reference proteome</keyword>
<protein>
    <recommendedName>
        <fullName evidence="4">C-type lectin domain-containing protein</fullName>
    </recommendedName>
</protein>
<dbReference type="CDD" id="cd03590">
    <property type="entry name" value="CLECT_DC-SIGN_like"/>
    <property type="match status" value="1"/>
</dbReference>
<dbReference type="InterPro" id="IPR018378">
    <property type="entry name" value="C-type_lectin_CS"/>
</dbReference>
<dbReference type="SUPFAM" id="SSF56436">
    <property type="entry name" value="C-type lectin-like"/>
    <property type="match status" value="1"/>
</dbReference>
<reference evidence="5" key="2">
    <citation type="submission" date="2025-08" db="UniProtKB">
        <authorList>
            <consortium name="Ensembl"/>
        </authorList>
    </citation>
    <scope>IDENTIFICATION</scope>
    <source>
        <strain evidence="5">2N</strain>
    </source>
</reference>
<dbReference type="PANTHER" id="PTHR46746:SF9">
    <property type="entry name" value="CD209 ANTIGEN-LIKE PROTEIN C-LIKE"/>
    <property type="match status" value="1"/>
</dbReference>
<keyword evidence="3" id="KW-1133">Transmembrane helix</keyword>
<keyword evidence="3" id="KW-0812">Transmembrane</keyword>
<dbReference type="Bgee" id="ENSCPOG00000036567">
    <property type="expression patterns" value="Expressed in uterine cervix"/>
</dbReference>
<dbReference type="OrthoDB" id="2142683at2759"/>
<dbReference type="AlphaFoldDB" id="A0A286Y3R3"/>
<keyword evidence="2" id="KW-1015">Disulfide bond</keyword>
<evidence type="ECO:0000256" key="1">
    <source>
        <dbReference type="ARBA" id="ARBA00022734"/>
    </source>
</evidence>
<dbReference type="PANTHER" id="PTHR46746">
    <property type="entry name" value="KILLER CELL LECTIN-LIKE RECEPTOR SUBFAMILY F MEMBER 2"/>
    <property type="match status" value="1"/>
</dbReference>
<keyword evidence="1" id="KW-0430">Lectin</keyword>
<dbReference type="PROSITE" id="PS00615">
    <property type="entry name" value="C_TYPE_LECTIN_1"/>
    <property type="match status" value="1"/>
</dbReference>
<reference evidence="5" key="3">
    <citation type="submission" date="2025-09" db="UniProtKB">
        <authorList>
            <consortium name="Ensembl"/>
        </authorList>
    </citation>
    <scope>IDENTIFICATION</scope>
    <source>
        <strain evidence="5">2N</strain>
    </source>
</reference>
<dbReference type="Gene3D" id="3.10.100.10">
    <property type="entry name" value="Mannose-Binding Protein A, subunit A"/>
    <property type="match status" value="1"/>
</dbReference>
<dbReference type="STRING" id="10141.ENSCPOP00000032197"/>
<dbReference type="PROSITE" id="PS50041">
    <property type="entry name" value="C_TYPE_LECTIN_2"/>
    <property type="match status" value="1"/>
</dbReference>
<sequence length="234" mass="27571">MAAEVTYAELRIKTESSGTNPDSPKGKTAPQRSNLHLPKMFLVPLLILLPLAIIFCVTFIIFFQKYSQLLEEKKAVKECTQSHTELWCKRSNSCTKEKVWSCCPKNWISFNSHCYFYPNEERSWHQSVEYCSHLEAHLVVITSKEEQDFITKNMNNNAAYYIGLSDPQGHRQWQWVDKTPYNKNVTFWHFGEPSNVNERCVFINYRDSYKQWGWNDARCDHSQQLVCKMMNICF</sequence>
<dbReference type="Ensembl" id="ENSCPOT00000034642.1">
    <property type="protein sequence ID" value="ENSCPOP00000032197.1"/>
    <property type="gene ID" value="ENSCPOG00000036567.1"/>
</dbReference>
<dbReference type="InterPro" id="IPR051379">
    <property type="entry name" value="C-type_Lectin_Receptor_IMM"/>
</dbReference>
<dbReference type="KEGG" id="cpoc:100727395"/>
<dbReference type="GeneID" id="100727395"/>
<proteinExistence type="predicted"/>
<dbReference type="OMA" id="MAAEITY"/>
<gene>
    <name evidence="5" type="primary">LOC100727395</name>
</gene>
<reference evidence="6" key="1">
    <citation type="journal article" date="2011" name="Nature">
        <title>A high-resolution map of human evolutionary constraint using 29 mammals.</title>
        <authorList>
            <person name="Lindblad-Toh K."/>
            <person name="Garber M."/>
            <person name="Zuk O."/>
            <person name="Lin M.F."/>
            <person name="Parker B.J."/>
            <person name="Washietl S."/>
            <person name="Kheradpour P."/>
            <person name="Ernst J."/>
            <person name="Jordan G."/>
            <person name="Mauceli E."/>
            <person name="Ward L.D."/>
            <person name="Lowe C.B."/>
            <person name="Holloway A.K."/>
            <person name="Clamp M."/>
            <person name="Gnerre S."/>
            <person name="Alfoldi J."/>
            <person name="Beal K."/>
            <person name="Chang J."/>
            <person name="Clawson H."/>
            <person name="Cuff J."/>
            <person name="Di Palma F."/>
            <person name="Fitzgerald S."/>
            <person name="Flicek P."/>
            <person name="Guttman M."/>
            <person name="Hubisz M.J."/>
            <person name="Jaffe D.B."/>
            <person name="Jungreis I."/>
            <person name="Kent W.J."/>
            <person name="Kostka D."/>
            <person name="Lara M."/>
            <person name="Martins A.L."/>
            <person name="Massingham T."/>
            <person name="Moltke I."/>
            <person name="Raney B.J."/>
            <person name="Rasmussen M.D."/>
            <person name="Robinson J."/>
            <person name="Stark A."/>
            <person name="Vilella A.J."/>
            <person name="Wen J."/>
            <person name="Xie X."/>
            <person name="Zody M.C."/>
            <person name="Baldwin J."/>
            <person name="Bloom T."/>
            <person name="Chin C.W."/>
            <person name="Heiman D."/>
            <person name="Nicol R."/>
            <person name="Nusbaum C."/>
            <person name="Young S."/>
            <person name="Wilkinson J."/>
            <person name="Worley K.C."/>
            <person name="Kovar C.L."/>
            <person name="Muzny D.M."/>
            <person name="Gibbs R.A."/>
            <person name="Cree A."/>
            <person name="Dihn H.H."/>
            <person name="Fowler G."/>
            <person name="Jhangiani S."/>
            <person name="Joshi V."/>
            <person name="Lee S."/>
            <person name="Lewis L.R."/>
            <person name="Nazareth L.V."/>
            <person name="Okwuonu G."/>
            <person name="Santibanez J."/>
            <person name="Warren W.C."/>
            <person name="Mardis E.R."/>
            <person name="Weinstock G.M."/>
            <person name="Wilson R.K."/>
            <person name="Delehaunty K."/>
            <person name="Dooling D."/>
            <person name="Fronik C."/>
            <person name="Fulton L."/>
            <person name="Fulton B."/>
            <person name="Graves T."/>
            <person name="Minx P."/>
            <person name="Sodergren E."/>
            <person name="Birney E."/>
            <person name="Margulies E.H."/>
            <person name="Herrero J."/>
            <person name="Green E.D."/>
            <person name="Haussler D."/>
            <person name="Siepel A."/>
            <person name="Goldman N."/>
            <person name="Pollard K.S."/>
            <person name="Pedersen J.S."/>
            <person name="Lander E.S."/>
            <person name="Kellis M."/>
        </authorList>
    </citation>
    <scope>NUCLEOTIDE SEQUENCE [LARGE SCALE GENOMIC DNA]</scope>
    <source>
        <strain evidence="6">2N</strain>
    </source>
</reference>
<keyword evidence="3" id="KW-0472">Membrane</keyword>
<dbReference type="InterPro" id="IPR016187">
    <property type="entry name" value="CTDL_fold"/>
</dbReference>
<dbReference type="SMART" id="SM00034">
    <property type="entry name" value="CLECT"/>
    <property type="match status" value="1"/>
</dbReference>
<accession>A0A286Y3R3</accession>
<name>A0A286Y3R3_CAVPO</name>
<dbReference type="eggNOG" id="KOG4297">
    <property type="taxonomic scope" value="Eukaryota"/>
</dbReference>
<dbReference type="VEuPathDB" id="HostDB:ENSCPOG00000036567"/>
<organism evidence="5 6">
    <name type="scientific">Cavia porcellus</name>
    <name type="common">Guinea pig</name>
    <dbReference type="NCBI Taxonomy" id="10141"/>
    <lineage>
        <taxon>Eukaryota</taxon>
        <taxon>Metazoa</taxon>
        <taxon>Chordata</taxon>
        <taxon>Craniata</taxon>
        <taxon>Vertebrata</taxon>
        <taxon>Euteleostomi</taxon>
        <taxon>Mammalia</taxon>
        <taxon>Eutheria</taxon>
        <taxon>Euarchontoglires</taxon>
        <taxon>Glires</taxon>
        <taxon>Rodentia</taxon>
        <taxon>Hystricomorpha</taxon>
        <taxon>Caviidae</taxon>
        <taxon>Cavia</taxon>
    </lineage>
</organism>
<dbReference type="Pfam" id="PF00059">
    <property type="entry name" value="Lectin_C"/>
    <property type="match status" value="1"/>
</dbReference>
<evidence type="ECO:0000313" key="5">
    <source>
        <dbReference type="Ensembl" id="ENSCPOP00000032197.1"/>
    </source>
</evidence>
<dbReference type="GeneTree" id="ENSGT00940000158835"/>
<dbReference type="RefSeq" id="XP_003470615.1">
    <property type="nucleotide sequence ID" value="XM_003470567.4"/>
</dbReference>
<dbReference type="GO" id="GO:0030246">
    <property type="term" value="F:carbohydrate binding"/>
    <property type="evidence" value="ECO:0007669"/>
    <property type="project" value="UniProtKB-KW"/>
</dbReference>
<dbReference type="EMBL" id="AAKN02030741">
    <property type="status" value="NOT_ANNOTATED_CDS"/>
    <property type="molecule type" value="Genomic_DNA"/>
</dbReference>
<evidence type="ECO:0000256" key="3">
    <source>
        <dbReference type="SAM" id="Phobius"/>
    </source>
</evidence>